<feature type="non-terminal residue" evidence="2">
    <location>
        <position position="116"/>
    </location>
</feature>
<evidence type="ECO:0000256" key="1">
    <source>
        <dbReference type="SAM" id="MobiDB-lite"/>
    </source>
</evidence>
<accession>A0A383AAD7</accession>
<feature type="region of interest" description="Disordered" evidence="1">
    <location>
        <begin position="87"/>
        <end position="116"/>
    </location>
</feature>
<dbReference type="AlphaFoldDB" id="A0A383AAD7"/>
<protein>
    <submittedName>
        <fullName evidence="2">Uncharacterized protein</fullName>
    </submittedName>
</protein>
<dbReference type="EMBL" id="UINC01190604">
    <property type="protein sequence ID" value="SVE04846.1"/>
    <property type="molecule type" value="Genomic_DNA"/>
</dbReference>
<proteinExistence type="predicted"/>
<organism evidence="2">
    <name type="scientific">marine metagenome</name>
    <dbReference type="NCBI Taxonomy" id="408172"/>
    <lineage>
        <taxon>unclassified sequences</taxon>
        <taxon>metagenomes</taxon>
        <taxon>ecological metagenomes</taxon>
    </lineage>
</organism>
<reference evidence="2" key="1">
    <citation type="submission" date="2018-05" db="EMBL/GenBank/DDBJ databases">
        <authorList>
            <person name="Lanie J.A."/>
            <person name="Ng W.-L."/>
            <person name="Kazmierczak K.M."/>
            <person name="Andrzejewski T.M."/>
            <person name="Davidsen T.M."/>
            <person name="Wayne K.J."/>
            <person name="Tettelin H."/>
            <person name="Glass J.I."/>
            <person name="Rusch D."/>
            <person name="Podicherti R."/>
            <person name="Tsui H.-C.T."/>
            <person name="Winkler M.E."/>
        </authorList>
    </citation>
    <scope>NUCLEOTIDE SEQUENCE</scope>
</reference>
<feature type="compositionally biased region" description="Low complexity" evidence="1">
    <location>
        <begin position="102"/>
        <end position="116"/>
    </location>
</feature>
<sequence>MQKAGVQVLRFLLVAIAGVTEDECDKDLGADLDPSGPHLYTSTWAADEVEALGWVADHYCLTPEQTQLLGGGVLAFLAGLDAAVNGTSALRGDPPPVPTTVPPTTTTTTTVPPTTT</sequence>
<gene>
    <name evidence="2" type="ORF">METZ01_LOCUS457700</name>
</gene>
<name>A0A383AAD7_9ZZZZ</name>
<evidence type="ECO:0000313" key="2">
    <source>
        <dbReference type="EMBL" id="SVE04846.1"/>
    </source>
</evidence>